<comment type="similarity">
    <text evidence="2">Belongs to the EamA transporter family.</text>
</comment>
<evidence type="ECO:0000259" key="8">
    <source>
        <dbReference type="Pfam" id="PF00892"/>
    </source>
</evidence>
<feature type="transmembrane region" description="Helical" evidence="7">
    <location>
        <begin position="264"/>
        <end position="283"/>
    </location>
</feature>
<feature type="domain" description="EamA" evidence="8">
    <location>
        <begin position="169"/>
        <end position="279"/>
    </location>
</feature>
<dbReference type="InterPro" id="IPR000620">
    <property type="entry name" value="EamA_dom"/>
</dbReference>
<sequence>MPNRMSDVALLGVAMVWGSSYLALKELASADTVFALLALRFVVAAVVLAVLVGPRLRHITAAELVSGVMCGGVLWAVCAAETYGVTRTSASNAGLLMALTIVVTPLLQGPRSVPVRFYGAGVAAVLGCVLLTQSHGFGPPGIGDLVIGTAAVLRSCHVTLLGRISAGRELDITRLTLVQLATVAGLSTGLSTVTGQPAGAVAVDMGAADVMLLLYLALACTVFAFVVQVRAVQLSTPARVSLLLGTEPLWAAMIGVGVGSDPVTAAGVVGALLVVGGAAWGSLREKTVQIPLKND</sequence>
<dbReference type="Pfam" id="PF00892">
    <property type="entry name" value="EamA"/>
    <property type="match status" value="2"/>
</dbReference>
<feature type="transmembrane region" description="Helical" evidence="7">
    <location>
        <begin position="90"/>
        <end position="108"/>
    </location>
</feature>
<gene>
    <name evidence="9" type="ORF">hbim_06490</name>
</gene>
<organism evidence="9 10">
    <name type="scientific">Mycolicibacterium mageritense</name>
    <name type="common">Mycobacterium mageritense</name>
    <dbReference type="NCBI Taxonomy" id="53462"/>
    <lineage>
        <taxon>Bacteria</taxon>
        <taxon>Bacillati</taxon>
        <taxon>Actinomycetota</taxon>
        <taxon>Actinomycetes</taxon>
        <taxon>Mycobacteriales</taxon>
        <taxon>Mycobacteriaceae</taxon>
        <taxon>Mycolicibacterium</taxon>
    </lineage>
</organism>
<accession>A0AAI8U1L0</accession>
<feature type="transmembrane region" description="Helical" evidence="7">
    <location>
        <begin position="240"/>
        <end position="258"/>
    </location>
</feature>
<evidence type="ECO:0000313" key="10">
    <source>
        <dbReference type="Proteomes" id="UP001241092"/>
    </source>
</evidence>
<feature type="transmembrane region" description="Helical" evidence="7">
    <location>
        <begin position="32"/>
        <end position="52"/>
    </location>
</feature>
<evidence type="ECO:0000256" key="4">
    <source>
        <dbReference type="ARBA" id="ARBA00022692"/>
    </source>
</evidence>
<comment type="subcellular location">
    <subcellularLocation>
        <location evidence="1">Cell membrane</location>
        <topology evidence="1">Multi-pass membrane protein</topology>
    </subcellularLocation>
</comment>
<keyword evidence="4 7" id="KW-0812">Transmembrane</keyword>
<dbReference type="SUPFAM" id="SSF103481">
    <property type="entry name" value="Multidrug resistance efflux transporter EmrE"/>
    <property type="match status" value="1"/>
</dbReference>
<feature type="domain" description="EamA" evidence="8">
    <location>
        <begin position="7"/>
        <end position="110"/>
    </location>
</feature>
<protein>
    <recommendedName>
        <fullName evidence="8">EamA domain-containing protein</fullName>
    </recommendedName>
</protein>
<dbReference type="RefSeq" id="WP_276824422.1">
    <property type="nucleotide sequence ID" value="NZ_AP027452.1"/>
</dbReference>
<evidence type="ECO:0000256" key="7">
    <source>
        <dbReference type="SAM" id="Phobius"/>
    </source>
</evidence>
<keyword evidence="5 7" id="KW-1133">Transmembrane helix</keyword>
<evidence type="ECO:0000256" key="1">
    <source>
        <dbReference type="ARBA" id="ARBA00004651"/>
    </source>
</evidence>
<feature type="transmembrane region" description="Helical" evidence="7">
    <location>
        <begin position="115"/>
        <end position="133"/>
    </location>
</feature>
<dbReference type="InterPro" id="IPR051258">
    <property type="entry name" value="Diverse_Substrate_Transporter"/>
</dbReference>
<evidence type="ECO:0000313" key="9">
    <source>
        <dbReference type="EMBL" id="BDY32522.1"/>
    </source>
</evidence>
<dbReference type="PANTHER" id="PTHR42920:SF5">
    <property type="entry name" value="EAMA DOMAIN-CONTAINING PROTEIN"/>
    <property type="match status" value="1"/>
</dbReference>
<dbReference type="Proteomes" id="UP001241092">
    <property type="component" value="Chromosome"/>
</dbReference>
<name>A0AAI8U1L0_MYCME</name>
<evidence type="ECO:0000256" key="5">
    <source>
        <dbReference type="ARBA" id="ARBA00022989"/>
    </source>
</evidence>
<feature type="transmembrane region" description="Helical" evidence="7">
    <location>
        <begin position="64"/>
        <end position="84"/>
    </location>
</feature>
<reference evidence="9" key="1">
    <citation type="submission" date="2023-03" db="EMBL/GenBank/DDBJ databases">
        <title>Draft genome sequence of a Mycolicibacterium mageritense strain H4_3_1 isolated from a hybrid biological-inorganic system reactor.</title>
        <authorList>
            <person name="Feng X."/>
            <person name="Kazama D."/>
            <person name="Sato K."/>
            <person name="Kobayashi H."/>
        </authorList>
    </citation>
    <scope>NUCLEOTIDE SEQUENCE</scope>
    <source>
        <strain evidence="9">H4_3_1</strain>
    </source>
</reference>
<keyword evidence="6 7" id="KW-0472">Membrane</keyword>
<dbReference type="EMBL" id="AP027452">
    <property type="protein sequence ID" value="BDY32522.1"/>
    <property type="molecule type" value="Genomic_DNA"/>
</dbReference>
<keyword evidence="3" id="KW-1003">Cell membrane</keyword>
<proteinExistence type="inferred from homology"/>
<evidence type="ECO:0000256" key="3">
    <source>
        <dbReference type="ARBA" id="ARBA00022475"/>
    </source>
</evidence>
<evidence type="ECO:0000256" key="6">
    <source>
        <dbReference type="ARBA" id="ARBA00023136"/>
    </source>
</evidence>
<dbReference type="PANTHER" id="PTHR42920">
    <property type="entry name" value="OS03G0707200 PROTEIN-RELATED"/>
    <property type="match status" value="1"/>
</dbReference>
<evidence type="ECO:0000256" key="2">
    <source>
        <dbReference type="ARBA" id="ARBA00007362"/>
    </source>
</evidence>
<dbReference type="InterPro" id="IPR037185">
    <property type="entry name" value="EmrE-like"/>
</dbReference>
<dbReference type="AlphaFoldDB" id="A0AAI8U1L0"/>
<dbReference type="GO" id="GO:0005886">
    <property type="term" value="C:plasma membrane"/>
    <property type="evidence" value="ECO:0007669"/>
    <property type="project" value="UniProtKB-SubCell"/>
</dbReference>
<feature type="transmembrane region" description="Helical" evidence="7">
    <location>
        <begin position="210"/>
        <end position="228"/>
    </location>
</feature>